<accession>A0A7H2BDV1</accession>
<feature type="domain" description="General stress protein FMN-binding split barrel" evidence="1">
    <location>
        <begin position="8"/>
        <end position="149"/>
    </location>
</feature>
<dbReference type="InterPro" id="IPR038725">
    <property type="entry name" value="YdaG_split_barrel_FMN-bd"/>
</dbReference>
<evidence type="ECO:0000313" key="3">
    <source>
        <dbReference type="Proteomes" id="UP000516404"/>
    </source>
</evidence>
<proteinExistence type="predicted"/>
<evidence type="ECO:0000259" key="1">
    <source>
        <dbReference type="Pfam" id="PF16242"/>
    </source>
</evidence>
<dbReference type="KEGG" id="rter:IDM49_00600"/>
<dbReference type="SUPFAM" id="SSF50475">
    <property type="entry name" value="FMN-binding split barrel"/>
    <property type="match status" value="1"/>
</dbReference>
<dbReference type="InterPro" id="IPR012349">
    <property type="entry name" value="Split_barrel_FMN-bd"/>
</dbReference>
<sequence>MSDLTQNDVVETMRGERFVMMTSVSPSGKLESHPMVPQQVTDDADVWFFIGLQGEQAQQLRQNPSANLAFAEAGSWLSVAGTVEFVDDRSKIDELWSDSVEAWFDGGKSDPNLGLIRFNGESAQFWGSRGGKLAMLSSIAKSKITGERPSGTSGTVEL</sequence>
<dbReference type="AlphaFoldDB" id="A0A7H2BDV1"/>
<dbReference type="Pfam" id="PF16242">
    <property type="entry name" value="Pyrid_ox_like"/>
    <property type="match status" value="1"/>
</dbReference>
<dbReference type="EMBL" id="CP061539">
    <property type="protein sequence ID" value="QNV37847.1"/>
    <property type="molecule type" value="Genomic_DNA"/>
</dbReference>
<dbReference type="Proteomes" id="UP000516404">
    <property type="component" value="Chromosome"/>
</dbReference>
<dbReference type="PANTHER" id="PTHR34818:SF1">
    <property type="entry name" value="PROTEIN BLI-3"/>
    <property type="match status" value="1"/>
</dbReference>
<keyword evidence="3" id="KW-1185">Reference proteome</keyword>
<dbReference type="RefSeq" id="WP_168615246.1">
    <property type="nucleotide sequence ID" value="NZ_BAAAOX010000007.1"/>
</dbReference>
<organism evidence="2 3">
    <name type="scientific">Rothia terrae</name>
    <dbReference type="NCBI Taxonomy" id="396015"/>
    <lineage>
        <taxon>Bacteria</taxon>
        <taxon>Bacillati</taxon>
        <taxon>Actinomycetota</taxon>
        <taxon>Actinomycetes</taxon>
        <taxon>Micrococcales</taxon>
        <taxon>Micrococcaceae</taxon>
        <taxon>Rothia</taxon>
    </lineage>
</organism>
<gene>
    <name evidence="2" type="ORF">IDM49_00600</name>
</gene>
<dbReference type="InterPro" id="IPR052917">
    <property type="entry name" value="Stress-Dev_Protein"/>
</dbReference>
<dbReference type="PANTHER" id="PTHR34818">
    <property type="entry name" value="PROTEIN BLI-3"/>
    <property type="match status" value="1"/>
</dbReference>
<reference evidence="2 3" key="1">
    <citation type="submission" date="2020-09" db="EMBL/GenBank/DDBJ databases">
        <title>Investigation of environmental microbes.</title>
        <authorList>
            <person name="Ou Y."/>
            <person name="Kang Q."/>
        </authorList>
    </citation>
    <scope>NUCLEOTIDE SEQUENCE [LARGE SCALE GENOMIC DNA]</scope>
    <source>
        <strain evidence="2 3">KJZ-14</strain>
    </source>
</reference>
<protein>
    <submittedName>
        <fullName evidence="2">Pyridoxamine 5'-phosphate oxidase family protein</fullName>
    </submittedName>
</protein>
<evidence type="ECO:0000313" key="2">
    <source>
        <dbReference type="EMBL" id="QNV37847.1"/>
    </source>
</evidence>
<dbReference type="GeneID" id="96622721"/>
<name>A0A7H2BDV1_9MICC</name>
<dbReference type="Gene3D" id="2.30.110.10">
    <property type="entry name" value="Electron Transport, Fmn-binding Protein, Chain A"/>
    <property type="match status" value="1"/>
</dbReference>